<evidence type="ECO:0000256" key="2">
    <source>
        <dbReference type="SAM" id="Phobius"/>
    </source>
</evidence>
<name>A0A3N3ZTZ8_9MICC</name>
<feature type="region of interest" description="Disordered" evidence="1">
    <location>
        <begin position="1"/>
        <end position="88"/>
    </location>
</feature>
<dbReference type="EMBL" id="RKMF01000001">
    <property type="protein sequence ID" value="ROZ65771.1"/>
    <property type="molecule type" value="Genomic_DNA"/>
</dbReference>
<feature type="compositionally biased region" description="Polar residues" evidence="1">
    <location>
        <begin position="19"/>
        <end position="30"/>
    </location>
</feature>
<protein>
    <submittedName>
        <fullName evidence="3">Uncharacterized protein</fullName>
    </submittedName>
</protein>
<comment type="caution">
    <text evidence="3">The sequence shown here is derived from an EMBL/GenBank/DDBJ whole genome shotgun (WGS) entry which is preliminary data.</text>
</comment>
<reference evidence="3 4" key="1">
    <citation type="submission" date="2018-10" db="EMBL/GenBank/DDBJ databases">
        <title>Kocuria sp. M5W7-7, whole genome shotgun sequence.</title>
        <authorList>
            <person name="Tuo L."/>
        </authorList>
    </citation>
    <scope>NUCLEOTIDE SEQUENCE [LARGE SCALE GENOMIC DNA]</scope>
    <source>
        <strain evidence="3 4">M5W7-7</strain>
    </source>
</reference>
<feature type="compositionally biased region" description="Basic and acidic residues" evidence="1">
    <location>
        <begin position="33"/>
        <end position="44"/>
    </location>
</feature>
<evidence type="ECO:0000313" key="3">
    <source>
        <dbReference type="EMBL" id="ROZ65771.1"/>
    </source>
</evidence>
<proteinExistence type="predicted"/>
<dbReference type="OrthoDB" id="10007987at2"/>
<gene>
    <name evidence="3" type="ORF">EDL96_01500</name>
</gene>
<keyword evidence="2" id="KW-1133">Transmembrane helix</keyword>
<keyword evidence="2" id="KW-0472">Membrane</keyword>
<sequence length="117" mass="12359">MPHNAIPGHDQHETDVDTADSTAGQAQALGNENKIDNAGKDRHTAARRAAGQGHASAGDTTGGVPVRGNTWARKPKTESEHSQKNNPWYADDRIGLVAAALVIVGVLVVARVVHRND</sequence>
<evidence type="ECO:0000256" key="1">
    <source>
        <dbReference type="SAM" id="MobiDB-lite"/>
    </source>
</evidence>
<dbReference type="Proteomes" id="UP000270616">
    <property type="component" value="Unassembled WGS sequence"/>
</dbReference>
<dbReference type="AlphaFoldDB" id="A0A3N3ZTZ8"/>
<keyword evidence="2" id="KW-0812">Transmembrane</keyword>
<evidence type="ECO:0000313" key="4">
    <source>
        <dbReference type="Proteomes" id="UP000270616"/>
    </source>
</evidence>
<organism evidence="3 4">
    <name type="scientific">Kocuria soli</name>
    <dbReference type="NCBI Taxonomy" id="2485125"/>
    <lineage>
        <taxon>Bacteria</taxon>
        <taxon>Bacillati</taxon>
        <taxon>Actinomycetota</taxon>
        <taxon>Actinomycetes</taxon>
        <taxon>Micrococcales</taxon>
        <taxon>Micrococcaceae</taxon>
        <taxon>Kocuria</taxon>
    </lineage>
</organism>
<feature type="transmembrane region" description="Helical" evidence="2">
    <location>
        <begin position="94"/>
        <end position="113"/>
    </location>
</feature>
<accession>A0A3N3ZTZ8</accession>
<dbReference type="RefSeq" id="WP_123823665.1">
    <property type="nucleotide sequence ID" value="NZ_RKMF01000001.1"/>
</dbReference>
<keyword evidence="4" id="KW-1185">Reference proteome</keyword>